<evidence type="ECO:0000256" key="2">
    <source>
        <dbReference type="SAM" id="MobiDB-lite"/>
    </source>
</evidence>
<organism evidence="3 4">
    <name type="scientific">Electrophorus voltai</name>
    <dbReference type="NCBI Taxonomy" id="2609070"/>
    <lineage>
        <taxon>Eukaryota</taxon>
        <taxon>Metazoa</taxon>
        <taxon>Chordata</taxon>
        <taxon>Craniata</taxon>
        <taxon>Vertebrata</taxon>
        <taxon>Euteleostomi</taxon>
        <taxon>Actinopterygii</taxon>
        <taxon>Neopterygii</taxon>
        <taxon>Teleostei</taxon>
        <taxon>Ostariophysi</taxon>
        <taxon>Gymnotiformes</taxon>
        <taxon>Gymnotoidei</taxon>
        <taxon>Gymnotidae</taxon>
        <taxon>Electrophorus</taxon>
    </lineage>
</organism>
<dbReference type="PANTHER" id="PTHR15286:SF16">
    <property type="entry name" value="RAS ASSOCIATION DOMAIN-CONTAINING PROTEIN 8"/>
    <property type="match status" value="1"/>
</dbReference>
<dbReference type="Proteomes" id="UP001239994">
    <property type="component" value="Unassembled WGS sequence"/>
</dbReference>
<feature type="compositionally biased region" description="Polar residues" evidence="2">
    <location>
        <begin position="484"/>
        <end position="493"/>
    </location>
</feature>
<dbReference type="InterPro" id="IPR033593">
    <property type="entry name" value="N-RASSF"/>
</dbReference>
<evidence type="ECO:0008006" key="5">
    <source>
        <dbReference type="Google" id="ProtNLM"/>
    </source>
</evidence>
<comment type="caution">
    <text evidence="3">The sequence shown here is derived from an EMBL/GenBank/DDBJ whole genome shotgun (WGS) entry which is preliminary data.</text>
</comment>
<feature type="region of interest" description="Disordered" evidence="2">
    <location>
        <begin position="406"/>
        <end position="443"/>
    </location>
</feature>
<proteinExistence type="predicted"/>
<dbReference type="InterPro" id="IPR029071">
    <property type="entry name" value="Ubiquitin-like_domsf"/>
</dbReference>
<evidence type="ECO:0000256" key="1">
    <source>
        <dbReference type="SAM" id="Coils"/>
    </source>
</evidence>
<dbReference type="AlphaFoldDB" id="A0AAD8ZP53"/>
<gene>
    <name evidence="3" type="ORF">P4O66_004722</name>
</gene>
<reference evidence="3" key="1">
    <citation type="submission" date="2023-03" db="EMBL/GenBank/DDBJ databases">
        <title>Electrophorus voltai genome.</title>
        <authorList>
            <person name="Bian C."/>
        </authorList>
    </citation>
    <scope>NUCLEOTIDE SEQUENCE</scope>
    <source>
        <strain evidence="3">CB-2022</strain>
        <tissue evidence="3">Muscle</tissue>
    </source>
</reference>
<feature type="coiled-coil region" evidence="1">
    <location>
        <begin position="370"/>
        <end position="397"/>
    </location>
</feature>
<name>A0AAD8ZP53_9TELE</name>
<keyword evidence="1" id="KW-0175">Coiled coil</keyword>
<evidence type="ECO:0000313" key="4">
    <source>
        <dbReference type="Proteomes" id="UP001239994"/>
    </source>
</evidence>
<dbReference type="Gene3D" id="3.10.20.90">
    <property type="entry name" value="Phosphatidylinositol 3-kinase Catalytic Subunit, Chain A, domain 1"/>
    <property type="match status" value="1"/>
</dbReference>
<evidence type="ECO:0000313" key="3">
    <source>
        <dbReference type="EMBL" id="KAK1800975.1"/>
    </source>
</evidence>
<keyword evidence="4" id="KW-1185">Reference proteome</keyword>
<feature type="compositionally biased region" description="Low complexity" evidence="2">
    <location>
        <begin position="406"/>
        <end position="425"/>
    </location>
</feature>
<dbReference type="EMBL" id="JAROKS010000009">
    <property type="protein sequence ID" value="KAK1800975.1"/>
    <property type="molecule type" value="Genomic_DNA"/>
</dbReference>
<dbReference type="PANTHER" id="PTHR15286">
    <property type="entry name" value="RAS-ASSOCIATING DOMAIN CONTAINING PROTEIN"/>
    <property type="match status" value="1"/>
</dbReference>
<sequence>MISASKESSTFLIPFLKALMPFIFQVTTLMVQAADSTRERAGARAGLCRKCRQTLSRDQRAPRFVAAFVRRNGARLLSESVPSKDRARNTNRNTIVPLQPALLAKAVQRPGQGRVKARPSLGIQRIVCGVTDKTTCEEIVIALAQATGRTGRYTLREKFKEYERNVTPGERLLESLTKYGQQAREVQLTLQHLGPSLGEGTNEPLAPLRRGEAEGRTRRGVGGAGLHRQSLPPLSCLRLHPEPLPEELKKPKRKSLTLMEEAWGWLENLGRGKETLEYEVVGRNVGAEQSDGSFDAVRGEEAELRRIIIQQQACLRELELKIDSSDEQSRLLELQQAERWSAERIPLLSEEEEEQLEFWLNELKAEGDYEKDLQTEFLQLKEKVAECKNKLEEYKAKLLHADLTDGTSSSVQTVQSEEVESTSGSAMEEKTVADSPGGGSKERAAITTVDSKLPCVLESANQIESQPSGPSELREWWSRWAQAQKPTQGSTPKTVHRSELTIHLGSTRV</sequence>
<protein>
    <recommendedName>
        <fullName evidence="5">Ras-associating domain-containing protein</fullName>
    </recommendedName>
</protein>
<dbReference type="SUPFAM" id="SSF54236">
    <property type="entry name" value="Ubiquitin-like"/>
    <property type="match status" value="1"/>
</dbReference>
<accession>A0AAD8ZP53</accession>
<feature type="region of interest" description="Disordered" evidence="2">
    <location>
        <begin position="461"/>
        <end position="509"/>
    </location>
</feature>